<dbReference type="Pfam" id="PF15734">
    <property type="entry name" value="MIIP"/>
    <property type="match status" value="1"/>
</dbReference>
<dbReference type="GO" id="GO:0005634">
    <property type="term" value="C:nucleus"/>
    <property type="evidence" value="ECO:0007669"/>
    <property type="project" value="TreeGrafter"/>
</dbReference>
<comment type="subunit">
    <text evidence="2">Monomer.</text>
</comment>
<reference evidence="11" key="1">
    <citation type="submission" date="2016-11" db="UniProtKB">
        <authorList>
            <consortium name="WormBaseParasite"/>
        </authorList>
    </citation>
    <scope>IDENTIFICATION</scope>
</reference>
<dbReference type="EC" id="3.5.1.122" evidence="3"/>
<name>A0A1I8J5A9_9PLAT</name>
<evidence type="ECO:0000313" key="11">
    <source>
        <dbReference type="WBParaSite" id="maker-uti_cns_0045888-snap-gene-1.15-mRNA-1"/>
    </source>
</evidence>
<evidence type="ECO:0000313" key="10">
    <source>
        <dbReference type="Proteomes" id="UP000095280"/>
    </source>
</evidence>
<dbReference type="InterPro" id="IPR037132">
    <property type="entry name" value="N_Gln_amidohydro_ab_roll_sf"/>
</dbReference>
<feature type="domain" description="Protein N-terminal glutamine amidohydrolase alpha beta roll" evidence="9">
    <location>
        <begin position="403"/>
        <end position="536"/>
    </location>
</feature>
<dbReference type="PANTHER" id="PTHR13035:SF0">
    <property type="entry name" value="PROTEIN N-TERMINAL GLUTAMINE AMIDOHYDROLASE"/>
    <property type="match status" value="1"/>
</dbReference>
<feature type="compositionally biased region" description="Low complexity" evidence="8">
    <location>
        <begin position="252"/>
        <end position="272"/>
    </location>
</feature>
<dbReference type="InterPro" id="IPR039733">
    <property type="entry name" value="NTAQ1"/>
</dbReference>
<evidence type="ECO:0000256" key="6">
    <source>
        <dbReference type="ARBA" id="ARBA00029677"/>
    </source>
</evidence>
<evidence type="ECO:0000256" key="1">
    <source>
        <dbReference type="ARBA" id="ARBA00008985"/>
    </source>
</evidence>
<dbReference type="InterPro" id="IPR031466">
    <property type="entry name" value="MIIP"/>
</dbReference>
<sequence>FQTDSAESAALRQLEQLRRQSRNLLAELRPRSTAGPSSADRLLSDVGNLRPAAPVPEAEAAERAKRLHRRALPKAGSRSELDRTRADLALRSADGLGYDWMMSSLENCGAAGGVLGNDIGVDRYDVLRQEHSELLQRVLHFLKTYRNECISDSYRHEHLDEQALRRLKDLLPGSAPGDEDSDPATGPQARPSSPPAGPPVYAYTVNERLFPVPLNLDTVFRQPPSKDSPAVVQVSIPYGRVKAPSKVLKPPSSARTSLTASTSGQGSAAADTMSLHSHCAPGYRLRPPDPTARPAEPAALQLTSGGGRRAWRRPQTYREAIELVRGPQPAGKGGLAPQPGLAANQIASADSRGGGGSGRPATDRAVREGIQARMRHLPTAVKRPDDLTDVPESPVLSRDEFVHTACYCEENVYHLIRQLRAVPSALFISNPARLAPVWCQRASSRPDGLVFWDYHVVAIDGSQNPPLVYDLDSKLDFPCSLPLYFEHALRPNSLVDQLLARPMSERPGRLHRRYRLVSGQNLMRHFASDRRHMRHKST</sequence>
<evidence type="ECO:0000256" key="3">
    <source>
        <dbReference type="ARBA" id="ARBA00012718"/>
    </source>
</evidence>
<organism evidence="10 11">
    <name type="scientific">Macrostomum lignano</name>
    <dbReference type="NCBI Taxonomy" id="282301"/>
    <lineage>
        <taxon>Eukaryota</taxon>
        <taxon>Metazoa</taxon>
        <taxon>Spiralia</taxon>
        <taxon>Lophotrochozoa</taxon>
        <taxon>Platyhelminthes</taxon>
        <taxon>Rhabditophora</taxon>
        <taxon>Macrostomorpha</taxon>
        <taxon>Macrostomida</taxon>
        <taxon>Macrostomidae</taxon>
        <taxon>Macrostomum</taxon>
    </lineage>
</organism>
<keyword evidence="10" id="KW-1185">Reference proteome</keyword>
<comment type="similarity">
    <text evidence="1">Belongs to the NTAQ1 family.</text>
</comment>
<dbReference type="Proteomes" id="UP000095280">
    <property type="component" value="Unplaced"/>
</dbReference>
<feature type="compositionally biased region" description="Low complexity" evidence="8">
    <location>
        <begin position="49"/>
        <end position="58"/>
    </location>
</feature>
<dbReference type="AlphaFoldDB" id="A0A1I8J5A9"/>
<dbReference type="GO" id="GO:0070773">
    <property type="term" value="F:protein-N-terminal glutamine amidohydrolase activity"/>
    <property type="evidence" value="ECO:0007669"/>
    <property type="project" value="UniProtKB-EC"/>
</dbReference>
<dbReference type="InterPro" id="IPR023128">
    <property type="entry name" value="Prot_N_Gln_amidohydro_ab_roll"/>
</dbReference>
<dbReference type="GO" id="GO:0008418">
    <property type="term" value="F:protein-N-terminal asparagine amidohydrolase activity"/>
    <property type="evidence" value="ECO:0007669"/>
    <property type="project" value="InterPro"/>
</dbReference>
<accession>A0A1I8J5A9</accession>
<dbReference type="Pfam" id="PF09764">
    <property type="entry name" value="Nt_Gln_amidase"/>
    <property type="match status" value="1"/>
</dbReference>
<evidence type="ECO:0000259" key="9">
    <source>
        <dbReference type="Pfam" id="PF09764"/>
    </source>
</evidence>
<dbReference type="GO" id="GO:0010972">
    <property type="term" value="P:negative regulation of G2/M transition of mitotic cell cycle"/>
    <property type="evidence" value="ECO:0007669"/>
    <property type="project" value="InterPro"/>
</dbReference>
<dbReference type="Gene3D" id="3.10.620.10">
    <property type="entry name" value="Protein N-terminal glutamine amidohydrolase, alpha beta roll"/>
    <property type="match status" value="1"/>
</dbReference>
<evidence type="ECO:0000256" key="7">
    <source>
        <dbReference type="ARBA" id="ARBA00048768"/>
    </source>
</evidence>
<dbReference type="GO" id="GO:0030336">
    <property type="term" value="P:negative regulation of cell migration"/>
    <property type="evidence" value="ECO:0007669"/>
    <property type="project" value="InterPro"/>
</dbReference>
<feature type="region of interest" description="Disordered" evidence="8">
    <location>
        <begin position="25"/>
        <end position="78"/>
    </location>
</feature>
<evidence type="ECO:0000256" key="4">
    <source>
        <dbReference type="ARBA" id="ARBA00021247"/>
    </source>
</evidence>
<comment type="catalytic activity">
    <reaction evidence="7">
        <text>N-terminal L-glutaminyl-[protein] + H2O = N-terminal L-glutamyl-[protein] + NH4(+)</text>
        <dbReference type="Rhea" id="RHEA:50680"/>
        <dbReference type="Rhea" id="RHEA-COMP:12668"/>
        <dbReference type="Rhea" id="RHEA-COMP:12777"/>
        <dbReference type="ChEBI" id="CHEBI:15377"/>
        <dbReference type="ChEBI" id="CHEBI:28938"/>
        <dbReference type="ChEBI" id="CHEBI:64721"/>
        <dbReference type="ChEBI" id="CHEBI:64722"/>
        <dbReference type="EC" id="3.5.1.122"/>
    </reaction>
</comment>
<evidence type="ECO:0000256" key="8">
    <source>
        <dbReference type="SAM" id="MobiDB-lite"/>
    </source>
</evidence>
<feature type="region of interest" description="Disordered" evidence="8">
    <location>
        <begin position="170"/>
        <end position="201"/>
    </location>
</feature>
<evidence type="ECO:0000256" key="5">
    <source>
        <dbReference type="ARBA" id="ARBA00022801"/>
    </source>
</evidence>
<evidence type="ECO:0000256" key="2">
    <source>
        <dbReference type="ARBA" id="ARBA00011245"/>
    </source>
</evidence>
<dbReference type="WBParaSite" id="maker-uti_cns_0045888-snap-gene-1.15-mRNA-1">
    <property type="protein sequence ID" value="maker-uti_cns_0045888-snap-gene-1.15-mRNA-1"/>
    <property type="gene ID" value="maker-uti_cns_0045888-snap-gene-1.15"/>
</dbReference>
<dbReference type="GO" id="GO:0005829">
    <property type="term" value="C:cytosol"/>
    <property type="evidence" value="ECO:0007669"/>
    <property type="project" value="TreeGrafter"/>
</dbReference>
<protein>
    <recommendedName>
        <fullName evidence="4">Protein N-terminal glutamine amidohydrolase</fullName>
        <ecNumber evidence="3">3.5.1.122</ecNumber>
    </recommendedName>
    <alternativeName>
        <fullName evidence="6">Protein NH2-terminal glutamine deamidase</fullName>
    </alternativeName>
</protein>
<dbReference type="PANTHER" id="PTHR13035">
    <property type="entry name" value="PROTEIN N-TERMINAL GLUTAMINE AMIDOHYDROLASE"/>
    <property type="match status" value="1"/>
</dbReference>
<feature type="region of interest" description="Disordered" evidence="8">
    <location>
        <begin position="243"/>
        <end position="309"/>
    </location>
</feature>
<proteinExistence type="inferred from homology"/>
<keyword evidence="5" id="KW-0378">Hydrolase</keyword>